<dbReference type="PANTHER" id="PTHR11452">
    <property type="entry name" value="ALPHA-GALACTOSIDASE/ALPHA-N-ACETYLGALACTOSAMINIDASE"/>
    <property type="match status" value="1"/>
</dbReference>
<comment type="caution">
    <text evidence="5">The sequence shown here is derived from an EMBL/GenBank/DDBJ whole genome shotgun (WGS) entry which is preliminary data.</text>
</comment>
<accession>A0A9W7LUC9</accession>
<comment type="catalytic activity">
    <reaction evidence="4">
        <text>Hydrolysis of terminal, non-reducing alpha-D-galactose residues in alpha-D-galactosides, including galactose oligosaccharides, galactomannans and galactolipids.</text>
        <dbReference type="EC" id="3.2.1.22"/>
    </reaction>
</comment>
<protein>
    <recommendedName>
        <fullName evidence="4">Alpha-galactosidase</fullName>
        <ecNumber evidence="4">3.2.1.22</ecNumber>
    </recommendedName>
    <alternativeName>
        <fullName evidence="4">Melibiase</fullName>
    </alternativeName>
</protein>
<dbReference type="Gene3D" id="3.20.20.70">
    <property type="entry name" value="Aldolase class I"/>
    <property type="match status" value="1"/>
</dbReference>
<dbReference type="EMBL" id="BSYR01000014">
    <property type="protein sequence ID" value="GMI77599.1"/>
    <property type="molecule type" value="Genomic_DNA"/>
</dbReference>
<organism evidence="5 6">
    <name type="scientific">Hibiscus trionum</name>
    <name type="common">Flower of an hour</name>
    <dbReference type="NCBI Taxonomy" id="183268"/>
    <lineage>
        <taxon>Eukaryota</taxon>
        <taxon>Viridiplantae</taxon>
        <taxon>Streptophyta</taxon>
        <taxon>Embryophyta</taxon>
        <taxon>Tracheophyta</taxon>
        <taxon>Spermatophyta</taxon>
        <taxon>Magnoliopsida</taxon>
        <taxon>eudicotyledons</taxon>
        <taxon>Gunneridae</taxon>
        <taxon>Pentapetalae</taxon>
        <taxon>rosids</taxon>
        <taxon>malvids</taxon>
        <taxon>Malvales</taxon>
        <taxon>Malvaceae</taxon>
        <taxon>Malvoideae</taxon>
        <taxon>Hibiscus</taxon>
    </lineage>
</organism>
<dbReference type="Pfam" id="PF16499">
    <property type="entry name" value="Melibiase_2"/>
    <property type="match status" value="1"/>
</dbReference>
<dbReference type="Proteomes" id="UP001165190">
    <property type="component" value="Unassembled WGS sequence"/>
</dbReference>
<evidence type="ECO:0000313" key="6">
    <source>
        <dbReference type="Proteomes" id="UP001165190"/>
    </source>
</evidence>
<dbReference type="GO" id="GO:0009505">
    <property type="term" value="C:plant-type cell wall"/>
    <property type="evidence" value="ECO:0007669"/>
    <property type="project" value="TreeGrafter"/>
</dbReference>
<keyword evidence="3 4" id="KW-0326">Glycosidase</keyword>
<evidence type="ECO:0000256" key="3">
    <source>
        <dbReference type="ARBA" id="ARBA00023295"/>
    </source>
</evidence>
<dbReference type="PRINTS" id="PR00740">
    <property type="entry name" value="GLHYDRLASE27"/>
</dbReference>
<keyword evidence="4" id="KW-1015">Disulfide bond</keyword>
<dbReference type="GO" id="GO:0004557">
    <property type="term" value="F:alpha-galactosidase activity"/>
    <property type="evidence" value="ECO:0007669"/>
    <property type="project" value="UniProtKB-EC"/>
</dbReference>
<name>A0A9W7LUC9_HIBTR</name>
<dbReference type="InterPro" id="IPR017853">
    <property type="entry name" value="GH"/>
</dbReference>
<dbReference type="OrthoDB" id="5795902at2759"/>
<evidence type="ECO:0000256" key="4">
    <source>
        <dbReference type="RuleBase" id="RU361168"/>
    </source>
</evidence>
<dbReference type="InterPro" id="IPR013785">
    <property type="entry name" value="Aldolase_TIM"/>
</dbReference>
<proteinExistence type="inferred from homology"/>
<keyword evidence="6" id="KW-1185">Reference proteome</keyword>
<dbReference type="SUPFAM" id="SSF51445">
    <property type="entry name" value="(Trans)glycosidases"/>
    <property type="match status" value="1"/>
</dbReference>
<reference evidence="5" key="1">
    <citation type="submission" date="2023-05" db="EMBL/GenBank/DDBJ databases">
        <title>Genome and transcriptome analyses reveal genes involved in the formation of fine ridges on petal epidermal cells in Hibiscus trionum.</title>
        <authorList>
            <person name="Koshimizu S."/>
            <person name="Masuda S."/>
            <person name="Ishii T."/>
            <person name="Shirasu K."/>
            <person name="Hoshino A."/>
            <person name="Arita M."/>
        </authorList>
    </citation>
    <scope>NUCLEOTIDE SEQUENCE</scope>
    <source>
        <strain evidence="5">Hamamatsu line</strain>
    </source>
</reference>
<keyword evidence="2 4" id="KW-0378">Hydrolase</keyword>
<evidence type="ECO:0000256" key="2">
    <source>
        <dbReference type="ARBA" id="ARBA00022801"/>
    </source>
</evidence>
<dbReference type="AlphaFoldDB" id="A0A9W7LUC9"/>
<comment type="similarity">
    <text evidence="1 4">Belongs to the glycosyl hydrolase 27 family.</text>
</comment>
<dbReference type="EC" id="3.2.1.22" evidence="4"/>
<evidence type="ECO:0000256" key="1">
    <source>
        <dbReference type="ARBA" id="ARBA00009743"/>
    </source>
</evidence>
<dbReference type="PANTHER" id="PTHR11452:SF36">
    <property type="entry name" value="ALPHA-GALACTOSIDASE"/>
    <property type="match status" value="1"/>
</dbReference>
<dbReference type="InterPro" id="IPR002241">
    <property type="entry name" value="Glyco_hydro_27"/>
</dbReference>
<sequence>MSPSPRISRYNNFCRICSNQMPGSLRHEHQDTRTYAESGIDYLKYNCHHDGSKPQTRYAAMSRASRNAGQPIPYSLCEWGQEDPAKRALL</sequence>
<evidence type="ECO:0000313" key="5">
    <source>
        <dbReference type="EMBL" id="GMI77599.1"/>
    </source>
</evidence>
<gene>
    <name evidence="5" type="ORF">HRI_001429200</name>
</gene>
<dbReference type="GO" id="GO:0005975">
    <property type="term" value="P:carbohydrate metabolic process"/>
    <property type="evidence" value="ECO:0007669"/>
    <property type="project" value="InterPro"/>
</dbReference>